<dbReference type="Proteomes" id="UP000000305">
    <property type="component" value="Unassembled WGS sequence"/>
</dbReference>
<dbReference type="AlphaFoldDB" id="E9HB88"/>
<gene>
    <name evidence="1" type="ORF">DAPPUDRAFT_112189</name>
</gene>
<accession>E9HB88</accession>
<dbReference type="EMBL" id="GL732615">
    <property type="protein sequence ID" value="EFX70993.1"/>
    <property type="molecule type" value="Genomic_DNA"/>
</dbReference>
<organism evidence="1 2">
    <name type="scientific">Daphnia pulex</name>
    <name type="common">Water flea</name>
    <dbReference type="NCBI Taxonomy" id="6669"/>
    <lineage>
        <taxon>Eukaryota</taxon>
        <taxon>Metazoa</taxon>
        <taxon>Ecdysozoa</taxon>
        <taxon>Arthropoda</taxon>
        <taxon>Crustacea</taxon>
        <taxon>Branchiopoda</taxon>
        <taxon>Diplostraca</taxon>
        <taxon>Cladocera</taxon>
        <taxon>Anomopoda</taxon>
        <taxon>Daphniidae</taxon>
        <taxon>Daphnia</taxon>
    </lineage>
</organism>
<proteinExistence type="predicted"/>
<dbReference type="KEGG" id="dpx:DAPPUDRAFT_112189"/>
<reference evidence="1 2" key="1">
    <citation type="journal article" date="2011" name="Science">
        <title>The ecoresponsive genome of Daphnia pulex.</title>
        <authorList>
            <person name="Colbourne J.K."/>
            <person name="Pfrender M.E."/>
            <person name="Gilbert D."/>
            <person name="Thomas W.K."/>
            <person name="Tucker A."/>
            <person name="Oakley T.H."/>
            <person name="Tokishita S."/>
            <person name="Aerts A."/>
            <person name="Arnold G.J."/>
            <person name="Basu M.K."/>
            <person name="Bauer D.J."/>
            <person name="Caceres C.E."/>
            <person name="Carmel L."/>
            <person name="Casola C."/>
            <person name="Choi J.H."/>
            <person name="Detter J.C."/>
            <person name="Dong Q."/>
            <person name="Dusheyko S."/>
            <person name="Eads B.D."/>
            <person name="Frohlich T."/>
            <person name="Geiler-Samerotte K.A."/>
            <person name="Gerlach D."/>
            <person name="Hatcher P."/>
            <person name="Jogdeo S."/>
            <person name="Krijgsveld J."/>
            <person name="Kriventseva E.V."/>
            <person name="Kultz D."/>
            <person name="Laforsch C."/>
            <person name="Lindquist E."/>
            <person name="Lopez J."/>
            <person name="Manak J.R."/>
            <person name="Muller J."/>
            <person name="Pangilinan J."/>
            <person name="Patwardhan R.P."/>
            <person name="Pitluck S."/>
            <person name="Pritham E.J."/>
            <person name="Rechtsteiner A."/>
            <person name="Rho M."/>
            <person name="Rogozin I.B."/>
            <person name="Sakarya O."/>
            <person name="Salamov A."/>
            <person name="Schaack S."/>
            <person name="Shapiro H."/>
            <person name="Shiga Y."/>
            <person name="Skalitzky C."/>
            <person name="Smith Z."/>
            <person name="Souvorov A."/>
            <person name="Sung W."/>
            <person name="Tang Z."/>
            <person name="Tsuchiya D."/>
            <person name="Tu H."/>
            <person name="Vos H."/>
            <person name="Wang M."/>
            <person name="Wolf Y.I."/>
            <person name="Yamagata H."/>
            <person name="Yamada T."/>
            <person name="Ye Y."/>
            <person name="Shaw J.R."/>
            <person name="Andrews J."/>
            <person name="Crease T.J."/>
            <person name="Tang H."/>
            <person name="Lucas S.M."/>
            <person name="Robertson H.M."/>
            <person name="Bork P."/>
            <person name="Koonin E.V."/>
            <person name="Zdobnov E.M."/>
            <person name="Grigoriev I.V."/>
            <person name="Lynch M."/>
            <person name="Boore J.L."/>
        </authorList>
    </citation>
    <scope>NUCLEOTIDE SEQUENCE [LARGE SCALE GENOMIC DNA]</scope>
</reference>
<sequence>MQCNIKLFELFKSSVLQRRTVAGPPGADSTVAGSPGADSTVVGLPGGDSTLVGPLNVETPKFLNAIEVKQLLLGVSHASSKNIRILQNSNGDAYETKSSGSKKQVVERNSAGQYLNYLLDIMGYMLPNCLP</sequence>
<dbReference type="InParanoid" id="E9HB88"/>
<protein>
    <submittedName>
        <fullName evidence="1">Uncharacterized protein</fullName>
    </submittedName>
</protein>
<evidence type="ECO:0000313" key="2">
    <source>
        <dbReference type="Proteomes" id="UP000000305"/>
    </source>
</evidence>
<evidence type="ECO:0000313" key="1">
    <source>
        <dbReference type="EMBL" id="EFX70993.1"/>
    </source>
</evidence>
<dbReference type="HOGENOM" id="CLU_1929712_0_0_1"/>
<name>E9HB88_DAPPU</name>
<keyword evidence="2" id="KW-1185">Reference proteome</keyword>